<evidence type="ECO:0000313" key="2">
    <source>
        <dbReference type="Proteomes" id="UP001199916"/>
    </source>
</evidence>
<organism evidence="1 2">
    <name type="scientific">Paenibacillus profundus</name>
    <dbReference type="NCBI Taxonomy" id="1173085"/>
    <lineage>
        <taxon>Bacteria</taxon>
        <taxon>Bacillati</taxon>
        <taxon>Bacillota</taxon>
        <taxon>Bacilli</taxon>
        <taxon>Bacillales</taxon>
        <taxon>Paenibacillaceae</taxon>
        <taxon>Paenibacillus</taxon>
    </lineage>
</organism>
<dbReference type="CDD" id="cd08054">
    <property type="entry name" value="gp6"/>
    <property type="match status" value="1"/>
</dbReference>
<keyword evidence="2" id="KW-1185">Reference proteome</keyword>
<protein>
    <submittedName>
        <fullName evidence="1">Phage gp6-like head-tail connector protein</fullName>
    </submittedName>
</protein>
<accession>A0ABS8Y9I5</accession>
<comment type="caution">
    <text evidence="1">The sequence shown here is derived from an EMBL/GenBank/DDBJ whole genome shotgun (WGS) entry which is preliminary data.</text>
</comment>
<dbReference type="Proteomes" id="UP001199916">
    <property type="component" value="Unassembled WGS sequence"/>
</dbReference>
<dbReference type="EMBL" id="JAJNBZ010000002">
    <property type="protein sequence ID" value="MCE5168521.1"/>
    <property type="molecule type" value="Genomic_DNA"/>
</dbReference>
<dbReference type="Gene3D" id="1.10.3230.30">
    <property type="entry name" value="Phage gp6-like head-tail connector protein"/>
    <property type="match status" value="1"/>
</dbReference>
<reference evidence="1 2" key="1">
    <citation type="submission" date="2021-11" db="EMBL/GenBank/DDBJ databases">
        <title>Draft genome sequence of Paenibacillus profundus YoMME, a new Gram-positive bacteria with exoelectrogenic properties.</title>
        <authorList>
            <person name="Hubenova Y."/>
            <person name="Hubenova E."/>
            <person name="Manasiev Y."/>
            <person name="Peykov S."/>
            <person name="Mitov M."/>
        </authorList>
    </citation>
    <scope>NUCLEOTIDE SEQUENCE [LARGE SCALE GENOMIC DNA]</scope>
    <source>
        <strain evidence="1 2">YoMME</strain>
    </source>
</reference>
<gene>
    <name evidence="1" type="ORF">LQV63_04230</name>
</gene>
<evidence type="ECO:0000313" key="1">
    <source>
        <dbReference type="EMBL" id="MCE5168521.1"/>
    </source>
</evidence>
<name>A0ABS8Y9I5_9BACL</name>
<sequence length="190" mass="22015">MLCTLERFKRHMSIPEDDKSMDDELRLYLMVATQSIEKHCKRTFRKQTYTEQLNGYDDSPYVNLRNYPIHKVISIMSRHGEITDYESVGDGRLFRSNGWPNGKHNLTVTYVGGYVLPGEETDTAPRTLPETLEFACILYAQSLHDRQFIPSGVQTERLGEMSVTYAHQQSEKDMPPTVISLINPYVGRWY</sequence>
<proteinExistence type="predicted"/>
<dbReference type="RefSeq" id="WP_233695765.1">
    <property type="nucleotide sequence ID" value="NZ_JAJNBZ010000002.1"/>
</dbReference>